<accession>A0A0M3QFQ5</accession>
<protein>
    <submittedName>
        <fullName evidence="1">Uncharacterized protein</fullName>
    </submittedName>
</protein>
<dbReference type="AlphaFoldDB" id="A0A0M3QFQ5"/>
<dbReference type="STRING" id="1603606.DSOUD_1867"/>
<dbReference type="OrthoDB" id="9773456at2"/>
<dbReference type="KEGG" id="des:DSOUD_1867"/>
<dbReference type="RefSeq" id="WP_053550719.1">
    <property type="nucleotide sequence ID" value="NZ_CP010802.1"/>
</dbReference>
<gene>
    <name evidence="1" type="ORF">DSOUD_1867</name>
</gene>
<sequence length="66" mass="7429">MPLKECANFLDLDHSAINGPGEKYWLIGNSSPETGIPGFSAQIEPFDRWHPVNHILNLQKSRGKKK</sequence>
<organism evidence="1 2">
    <name type="scientific">Desulfuromonas soudanensis</name>
    <dbReference type="NCBI Taxonomy" id="1603606"/>
    <lineage>
        <taxon>Bacteria</taxon>
        <taxon>Pseudomonadati</taxon>
        <taxon>Thermodesulfobacteriota</taxon>
        <taxon>Desulfuromonadia</taxon>
        <taxon>Desulfuromonadales</taxon>
        <taxon>Desulfuromonadaceae</taxon>
        <taxon>Desulfuromonas</taxon>
    </lineage>
</organism>
<evidence type="ECO:0000313" key="1">
    <source>
        <dbReference type="EMBL" id="ALC16639.1"/>
    </source>
</evidence>
<dbReference type="Proteomes" id="UP000057158">
    <property type="component" value="Chromosome"/>
</dbReference>
<evidence type="ECO:0000313" key="2">
    <source>
        <dbReference type="Proteomes" id="UP000057158"/>
    </source>
</evidence>
<keyword evidence="2" id="KW-1185">Reference proteome</keyword>
<proteinExistence type="predicted"/>
<name>A0A0M3QFQ5_9BACT</name>
<reference evidence="1 2" key="1">
    <citation type="submission" date="2015-07" db="EMBL/GenBank/DDBJ databases">
        <title>Isolation and Genomic Characterization of a Novel Halophilic Metal-Reducing Deltaproteobacterium from the Deep Subsurface.</title>
        <authorList>
            <person name="Badalamenti J.P."/>
            <person name="Summers Z.M."/>
            <person name="Gralnick J.A."/>
            <person name="Bond D.R."/>
        </authorList>
    </citation>
    <scope>NUCLEOTIDE SEQUENCE [LARGE SCALE GENOMIC DNA]</scope>
    <source>
        <strain evidence="1 2">WTL</strain>
    </source>
</reference>
<dbReference type="PATRIC" id="fig|1603606.3.peg.2025"/>
<dbReference type="EMBL" id="CP010802">
    <property type="protein sequence ID" value="ALC16639.1"/>
    <property type="molecule type" value="Genomic_DNA"/>
</dbReference>